<dbReference type="Pfam" id="PF13385">
    <property type="entry name" value="Laminin_G_3"/>
    <property type="match status" value="1"/>
</dbReference>
<evidence type="ECO:0000256" key="2">
    <source>
        <dbReference type="SAM" id="SignalP"/>
    </source>
</evidence>
<evidence type="ECO:0000313" key="5">
    <source>
        <dbReference type="Proteomes" id="UP001575622"/>
    </source>
</evidence>
<feature type="domain" description="SLH" evidence="3">
    <location>
        <begin position="1254"/>
        <end position="1310"/>
    </location>
</feature>
<dbReference type="PROSITE" id="PS51272">
    <property type="entry name" value="SLH"/>
    <property type="match status" value="3"/>
</dbReference>
<evidence type="ECO:0000313" key="4">
    <source>
        <dbReference type="EMBL" id="MFB0842293.1"/>
    </source>
</evidence>
<dbReference type="EMBL" id="JBHDLN010000004">
    <property type="protein sequence ID" value="MFB0842293.1"/>
    <property type="molecule type" value="Genomic_DNA"/>
</dbReference>
<reference evidence="4 5" key="1">
    <citation type="submission" date="2024-09" db="EMBL/GenBank/DDBJ databases">
        <authorList>
            <person name="Makale K.P.P."/>
            <person name="Makhzoum A."/>
            <person name="Rantong G."/>
            <person name="Rahube T.O."/>
        </authorList>
    </citation>
    <scope>NUCLEOTIDE SEQUENCE [LARGE SCALE GENOMIC DNA]</scope>
    <source>
        <strain evidence="4 5">KM_D13</strain>
    </source>
</reference>
<feature type="domain" description="SLH" evidence="3">
    <location>
        <begin position="1133"/>
        <end position="1190"/>
    </location>
</feature>
<gene>
    <name evidence="4" type="ORF">ACEU3E_08935</name>
</gene>
<name>A0ABV4UZK1_9BACL</name>
<feature type="compositionally biased region" description="Low complexity" evidence="1">
    <location>
        <begin position="1121"/>
        <end position="1131"/>
    </location>
</feature>
<keyword evidence="5" id="KW-1185">Reference proteome</keyword>
<feature type="region of interest" description="Disordered" evidence="1">
    <location>
        <begin position="1071"/>
        <end position="1135"/>
    </location>
</feature>
<feature type="domain" description="SLH" evidence="3">
    <location>
        <begin position="1191"/>
        <end position="1253"/>
    </location>
</feature>
<dbReference type="InterPro" id="IPR051918">
    <property type="entry name" value="STPP_CPPED1"/>
</dbReference>
<dbReference type="Gene3D" id="2.60.40.3440">
    <property type="match status" value="1"/>
</dbReference>
<accession>A0ABV4UZK1</accession>
<dbReference type="Gene3D" id="3.60.21.10">
    <property type="match status" value="1"/>
</dbReference>
<dbReference type="Proteomes" id="UP001575622">
    <property type="component" value="Unassembled WGS sequence"/>
</dbReference>
<dbReference type="SUPFAM" id="SSF56300">
    <property type="entry name" value="Metallo-dependent phosphatases"/>
    <property type="match status" value="1"/>
</dbReference>
<dbReference type="PANTHER" id="PTHR43143:SF5">
    <property type="entry name" value="SECRETED PROTEIN"/>
    <property type="match status" value="1"/>
</dbReference>
<dbReference type="RefSeq" id="WP_373950131.1">
    <property type="nucleotide sequence ID" value="NZ_JBHDLN010000004.1"/>
</dbReference>
<dbReference type="SUPFAM" id="SSF49899">
    <property type="entry name" value="Concanavalin A-like lectins/glucanases"/>
    <property type="match status" value="1"/>
</dbReference>
<protein>
    <submittedName>
        <fullName evidence="4">Ig-like domain-containing protein</fullName>
    </submittedName>
</protein>
<evidence type="ECO:0000256" key="1">
    <source>
        <dbReference type="SAM" id="MobiDB-lite"/>
    </source>
</evidence>
<keyword evidence="2" id="KW-0732">Signal</keyword>
<dbReference type="Pfam" id="PF00395">
    <property type="entry name" value="SLH"/>
    <property type="match status" value="3"/>
</dbReference>
<dbReference type="NCBIfam" id="NF012211">
    <property type="entry name" value="tand_rpt_95"/>
    <property type="match status" value="5"/>
</dbReference>
<dbReference type="InterPro" id="IPR004843">
    <property type="entry name" value="Calcineurin-like_PHP"/>
</dbReference>
<dbReference type="Gene3D" id="2.60.40.2810">
    <property type="match status" value="4"/>
</dbReference>
<feature type="compositionally biased region" description="Gly residues" evidence="1">
    <location>
        <begin position="1089"/>
        <end position="1102"/>
    </location>
</feature>
<dbReference type="Pfam" id="PF17963">
    <property type="entry name" value="Big_9"/>
    <property type="match status" value="5"/>
</dbReference>
<dbReference type="InterPro" id="IPR013320">
    <property type="entry name" value="ConA-like_dom_sf"/>
</dbReference>
<organism evidence="4 5">
    <name type="scientific">Paenibacillus oleatilyticus</name>
    <dbReference type="NCBI Taxonomy" id="2594886"/>
    <lineage>
        <taxon>Bacteria</taxon>
        <taxon>Bacillati</taxon>
        <taxon>Bacillota</taxon>
        <taxon>Bacilli</taxon>
        <taxon>Bacillales</taxon>
        <taxon>Paenibacillaceae</taxon>
        <taxon>Paenibacillus</taxon>
    </lineage>
</organism>
<dbReference type="Pfam" id="PF00149">
    <property type="entry name" value="Metallophos"/>
    <property type="match status" value="1"/>
</dbReference>
<comment type="caution">
    <text evidence="4">The sequence shown here is derived from an EMBL/GenBank/DDBJ whole genome shotgun (WGS) entry which is preliminary data.</text>
</comment>
<dbReference type="PANTHER" id="PTHR43143">
    <property type="entry name" value="METALLOPHOSPHOESTERASE, CALCINEURIN SUPERFAMILY"/>
    <property type="match status" value="1"/>
</dbReference>
<feature type="compositionally biased region" description="Low complexity" evidence="1">
    <location>
        <begin position="1076"/>
        <end position="1088"/>
    </location>
</feature>
<dbReference type="InterPro" id="IPR001119">
    <property type="entry name" value="SLH_dom"/>
</dbReference>
<feature type="chain" id="PRO_5045375840" evidence="2">
    <location>
        <begin position="38"/>
        <end position="1310"/>
    </location>
</feature>
<feature type="compositionally biased region" description="Basic and acidic residues" evidence="1">
    <location>
        <begin position="1107"/>
        <end position="1120"/>
    </location>
</feature>
<feature type="signal peptide" evidence="2">
    <location>
        <begin position="1"/>
        <end position="37"/>
    </location>
</feature>
<sequence length="1310" mass="141216">MLTRFVRKSGKLLALMCAAVMLVTAVLVPAAGQSALAASSSSAGSFQLAVLPDTQMYARYKKEIFLSQTEWIAKNQFNERIAFTAHVGDIVDRRNQDYEWQAADEAMKWLDKYHVPYGYVAGNHDINESQWDDQRNNSAEKFMQYFNPATRMSGSPGFGGVSPSGYCSYYTFEAAGKKFLALFLDWRTSDASIQWAQQVIDAHPDLPVILITHQLLNIAEDGKTAFITAEHGQGLWDKLIKKNDQIFLTVNGHHHGAAHMVKPNDNGKDVLMMVVDYQGGYMGGNGWMRMLNIDLKGNQIKAYSFSPWVMNIPEEERDEFDMERLTDANNEFTVSMNFEQRFGSFWGSQNKVPIAKNADFDTLQDKPFSGKLKGADADFDTLNYRIGSQGSKGTATITDPVSGAFTYTPNAGQTGTDTFTYVVNDGKADSPPGTVSVRIKNPGETNQGTVAHWRMESDQAVEGQPLPDGITVVKDLSGNHNDLYRYNVGRSTPGDLVWSSDAPFKSQSKASIRLFGDKSQGKASYLKTADQAAINNMMFEQGYTIEAYVKLAPDFDKDKHGWMGILARDETGANAGKTGGDPAEPTASLAISTLKEMQWAVYPQNINDTVTNWSGELFFKWYHVAVVNDGQTTKMYIDGAPVLRNPDGNPVGIATAGKPWTIGSGHYDNVHELSFNGWISEIRITDHALKSSEFLMVQNQTPVAENASISADQDKSASGNLKAADPDGDKLTYSIVNKPAKGVVTVTDEVYGAFTYTPNPGATGTDSFTFKASDGKAMSNEATVTVDIRTNHAPKAENAMYTVIANGQLNGKLAAADADSQDTLTYSIVSQPAKGTLTLENAVLGTFTYKPNPAAAGIDSFVFRAHDGKTNSNDALVVIDIEKQTDGSGNRKPAAEYMTFKTNESLALQGKLMAADPDGDPLFYRIVKQGAKGTAAITDSVYGAFTYAPNPKQAGSDMFTYEVSDGKGGTDEAAVVIEIKPNQSPKADNVTYTTNQGVTLNGEFKAADGDQDRLTYSIAKEADKGTVTVTDATYGKFTYKPKPGQSGTDVFHYKVTDGLAEASAIVTITITKPDSDSGSSPDPSTGSGTNTGSGSTGGGGGAPETKPSTDKPSDEVKPDKGAGTNTGNNNGSVPAVTFKDMNAHWANEAVGKLSTLKLFDGFPDGSFKPEQAMTRAEFITVIVRALKLNTNSQAAFSDTGSHWASQAIAAAVAMGIVDGFGDQFKPDQPITREQMAVILVRAFGLNANGTEAKLSDSAAISEWAQSAVSTLIHQKLIQGYSDGSFQPKRAATRAEVATMLLRLLEFKAQP</sequence>
<evidence type="ECO:0000259" key="3">
    <source>
        <dbReference type="PROSITE" id="PS51272"/>
    </source>
</evidence>
<proteinExistence type="predicted"/>
<dbReference type="Gene3D" id="2.60.120.200">
    <property type="match status" value="1"/>
</dbReference>
<dbReference type="InterPro" id="IPR029052">
    <property type="entry name" value="Metallo-depent_PP-like"/>
</dbReference>